<gene>
    <name evidence="2" type="ORF">SV7mr_24870</name>
</gene>
<organism evidence="2 3">
    <name type="scientific">Stieleria bergensis</name>
    <dbReference type="NCBI Taxonomy" id="2528025"/>
    <lineage>
        <taxon>Bacteria</taxon>
        <taxon>Pseudomonadati</taxon>
        <taxon>Planctomycetota</taxon>
        <taxon>Planctomycetia</taxon>
        <taxon>Pirellulales</taxon>
        <taxon>Pirellulaceae</taxon>
        <taxon>Stieleria</taxon>
    </lineage>
</organism>
<evidence type="ECO:0000259" key="1">
    <source>
        <dbReference type="Pfam" id="PF07583"/>
    </source>
</evidence>
<reference evidence="2 3" key="1">
    <citation type="submission" date="2019-02" db="EMBL/GenBank/DDBJ databases">
        <title>Deep-cultivation of Planctomycetes and their phenomic and genomic characterization uncovers novel biology.</title>
        <authorList>
            <person name="Wiegand S."/>
            <person name="Jogler M."/>
            <person name="Boedeker C."/>
            <person name="Pinto D."/>
            <person name="Vollmers J."/>
            <person name="Rivas-Marin E."/>
            <person name="Kohn T."/>
            <person name="Peeters S.H."/>
            <person name="Heuer A."/>
            <person name="Rast P."/>
            <person name="Oberbeckmann S."/>
            <person name="Bunk B."/>
            <person name="Jeske O."/>
            <person name="Meyerdierks A."/>
            <person name="Storesund J.E."/>
            <person name="Kallscheuer N."/>
            <person name="Luecker S."/>
            <person name="Lage O.M."/>
            <person name="Pohl T."/>
            <person name="Merkel B.J."/>
            <person name="Hornburger P."/>
            <person name="Mueller R.-W."/>
            <person name="Bruemmer F."/>
            <person name="Labrenz M."/>
            <person name="Spormann A.M."/>
            <person name="Op den Camp H."/>
            <person name="Overmann J."/>
            <person name="Amann R."/>
            <person name="Jetten M.S.M."/>
            <person name="Mascher T."/>
            <person name="Medema M.H."/>
            <person name="Devos D.P."/>
            <person name="Kaster A.-K."/>
            <person name="Ovreas L."/>
            <person name="Rohde M."/>
            <person name="Galperin M.Y."/>
            <person name="Jogler C."/>
        </authorList>
    </citation>
    <scope>NUCLEOTIDE SEQUENCE [LARGE SCALE GENOMIC DNA]</scope>
    <source>
        <strain evidence="2 3">SV_7m_r</strain>
    </source>
</reference>
<evidence type="ECO:0000313" key="2">
    <source>
        <dbReference type="EMBL" id="QDT59973.1"/>
    </source>
</evidence>
<proteinExistence type="predicted"/>
<feature type="domain" description="DUF1549" evidence="1">
    <location>
        <begin position="1"/>
        <end position="42"/>
    </location>
</feature>
<dbReference type="AlphaFoldDB" id="A0A517SV47"/>
<keyword evidence="3" id="KW-1185">Reference proteome</keyword>
<dbReference type="PANTHER" id="PTHR35889:SF3">
    <property type="entry name" value="F-BOX DOMAIN-CONTAINING PROTEIN"/>
    <property type="match status" value="1"/>
</dbReference>
<sequence>MIDVMSKTFLGVTVACARCHDHKFDAISTADYYALSGYLQSSNYRQVRFESLEQNRQVANQLANLDARYQTLILERLKQAGLQPPSQVSYLTDESVLFDYSRMPQSQYLQEGYVYGPSARQQGLAYMDAKTGEVTVETGGWSTNVPIWDGIESITEGSVRNQNALAKLPKSGRTLRSPTFELENGRISCLVKGTGHVGACVDSHRLIVGPLHNQTIVPVHEGQRWVTLNLQRYVGHRLHLEFIPASDAQLSVRLVTQGLTDQQLGEIDHRLANLDKPFQEYANRANEFLKRVDQANIKSLVFEDFESGSYDGWTVTGEAFGKIPRTAKKLSAKLSLGSRRR</sequence>
<evidence type="ECO:0000313" key="3">
    <source>
        <dbReference type="Proteomes" id="UP000315003"/>
    </source>
</evidence>
<name>A0A517SV47_9BACT</name>
<dbReference type="PANTHER" id="PTHR35889">
    <property type="entry name" value="CYCLOINULO-OLIGOSACCHARIDE FRUCTANOTRANSFERASE-RELATED"/>
    <property type="match status" value="1"/>
</dbReference>
<dbReference type="InterPro" id="IPR011444">
    <property type="entry name" value="DUF1549"/>
</dbReference>
<dbReference type="EMBL" id="CP036272">
    <property type="protein sequence ID" value="QDT59973.1"/>
    <property type="molecule type" value="Genomic_DNA"/>
</dbReference>
<dbReference type="Proteomes" id="UP000315003">
    <property type="component" value="Chromosome"/>
</dbReference>
<dbReference type="Pfam" id="PF07583">
    <property type="entry name" value="PSCyt2"/>
    <property type="match status" value="1"/>
</dbReference>
<accession>A0A517SV47</accession>
<protein>
    <recommendedName>
        <fullName evidence="1">DUF1549 domain-containing protein</fullName>
    </recommendedName>
</protein>